<evidence type="ECO:0008006" key="6">
    <source>
        <dbReference type="Google" id="ProtNLM"/>
    </source>
</evidence>
<dbReference type="EMBL" id="SRPY01000315">
    <property type="protein sequence ID" value="KAG5926026.1"/>
    <property type="molecule type" value="Genomic_DNA"/>
</dbReference>
<evidence type="ECO:0000256" key="2">
    <source>
        <dbReference type="SAM" id="Phobius"/>
    </source>
</evidence>
<feature type="compositionally biased region" description="Pro residues" evidence="1">
    <location>
        <begin position="431"/>
        <end position="440"/>
    </location>
</feature>
<gene>
    <name evidence="4" type="ORF">E4U42_003737</name>
</gene>
<comment type="caution">
    <text evidence="4">The sequence shown here is derived from an EMBL/GenBank/DDBJ whole genome shotgun (WGS) entry which is preliminary data.</text>
</comment>
<proteinExistence type="predicted"/>
<keyword evidence="2" id="KW-1133">Transmembrane helix</keyword>
<accession>A0A8K0NLC3</accession>
<organism evidence="4 5">
    <name type="scientific">Claviceps africana</name>
    <dbReference type="NCBI Taxonomy" id="83212"/>
    <lineage>
        <taxon>Eukaryota</taxon>
        <taxon>Fungi</taxon>
        <taxon>Dikarya</taxon>
        <taxon>Ascomycota</taxon>
        <taxon>Pezizomycotina</taxon>
        <taxon>Sordariomycetes</taxon>
        <taxon>Hypocreomycetidae</taxon>
        <taxon>Hypocreales</taxon>
        <taxon>Clavicipitaceae</taxon>
        <taxon>Claviceps</taxon>
    </lineage>
</organism>
<keyword evidence="2" id="KW-0472">Membrane</keyword>
<keyword evidence="3" id="KW-0732">Signal</keyword>
<keyword evidence="5" id="KW-1185">Reference proteome</keyword>
<dbReference type="AlphaFoldDB" id="A0A8K0NLC3"/>
<evidence type="ECO:0000313" key="5">
    <source>
        <dbReference type="Proteomes" id="UP000811619"/>
    </source>
</evidence>
<evidence type="ECO:0000313" key="4">
    <source>
        <dbReference type="EMBL" id="KAG5926026.1"/>
    </source>
</evidence>
<dbReference type="Proteomes" id="UP000811619">
    <property type="component" value="Unassembled WGS sequence"/>
</dbReference>
<feature type="signal peptide" evidence="3">
    <location>
        <begin position="1"/>
        <end position="23"/>
    </location>
</feature>
<evidence type="ECO:0000256" key="1">
    <source>
        <dbReference type="SAM" id="MobiDB-lite"/>
    </source>
</evidence>
<feature type="region of interest" description="Disordered" evidence="1">
    <location>
        <begin position="336"/>
        <end position="402"/>
    </location>
</feature>
<feature type="chain" id="PRO_5035459884" description="LPXTG-domain-containing protein" evidence="3">
    <location>
        <begin position="24"/>
        <end position="545"/>
    </location>
</feature>
<feature type="transmembrane region" description="Helical" evidence="2">
    <location>
        <begin position="235"/>
        <end position="256"/>
    </location>
</feature>
<protein>
    <recommendedName>
        <fullName evidence="6">LPXTG-domain-containing protein</fullName>
    </recommendedName>
</protein>
<feature type="compositionally biased region" description="Pro residues" evidence="1">
    <location>
        <begin position="387"/>
        <end position="396"/>
    </location>
</feature>
<keyword evidence="2" id="KW-0812">Transmembrane</keyword>
<evidence type="ECO:0000256" key="3">
    <source>
        <dbReference type="SAM" id="SignalP"/>
    </source>
</evidence>
<reference evidence="4" key="1">
    <citation type="journal article" date="2020" name="bioRxiv">
        <title>Whole genome comparisons of ergot fungi reveals the divergence and evolution of species within the genus Claviceps are the result of varying mechanisms driving genome evolution and host range expansion.</title>
        <authorList>
            <person name="Wyka S.A."/>
            <person name="Mondo S.J."/>
            <person name="Liu M."/>
            <person name="Dettman J."/>
            <person name="Nalam V."/>
            <person name="Broders K.D."/>
        </authorList>
    </citation>
    <scope>NUCLEOTIDE SEQUENCE</scope>
    <source>
        <strain evidence="4">CCC 489</strain>
    </source>
</reference>
<sequence>MGLIRRFLVAFPFCLSWAASGTALQVTPGSHCAIHCLDLPGGNEFKASESNTYTSDVSCRDVDYSNTDAGIKFRTCMQCLQASSKVDKTESDLKWYIYNLRFTLTTCLFGEPKPLPNGTVASQCNIDKACKSLQAPLTADQLQANPNTSWDYCTAHDGAFMDLSLPSCIYCLQATEGEVYLSNFLTALETGCRQAPVDGDVLALSGSVFSTTAVNMTMSKDSDSTPSSGTLSPSAIAAIVIGVILLFVVALALLFIHFRRESSLDAWERVRLEDSSRRTRSYLYPGVSGVMANPYQRYYGTAFPGQRSVAAVGTAGEYYDEMEKKFKITKYNPYEAKKSPSHASSATTKVDDDSFSLPRDGDQKQQQEQQQNQDQDQDVITRSEVPSTPPRIPHLPHPQDRFSTTDSFILQQYLDAAEESAKLAAQKPRPPEPVAEPPSRPKGGIANRFPHLTLPSLSKLRAKRPRNLHISLPIATSAAAQREYEMHMSAPASRDQIRSQDRSLFSRIMYGNPRARSSGSRPQEIIYDGYIEVPLRSGKGDLYGF</sequence>
<name>A0A8K0NLC3_9HYPO</name>
<dbReference type="OrthoDB" id="5426678at2759"/>
<feature type="region of interest" description="Disordered" evidence="1">
    <location>
        <begin position="420"/>
        <end position="450"/>
    </location>
</feature>